<dbReference type="STRING" id="1618570.UT08_C0003G0005"/>
<feature type="transmembrane region" description="Helical" evidence="1">
    <location>
        <begin position="16"/>
        <end position="40"/>
    </location>
</feature>
<accession>A0A0G0L496</accession>
<dbReference type="AlphaFoldDB" id="A0A0G0L496"/>
<gene>
    <name evidence="2" type="ORF">UT08_C0003G0005</name>
</gene>
<proteinExistence type="predicted"/>
<evidence type="ECO:0000313" key="3">
    <source>
        <dbReference type="Proteomes" id="UP000034081"/>
    </source>
</evidence>
<comment type="caution">
    <text evidence="2">The sequence shown here is derived from an EMBL/GenBank/DDBJ whole genome shotgun (WGS) entry which is preliminary data.</text>
</comment>
<dbReference type="EMBL" id="LBVL01000003">
    <property type="protein sequence ID" value="KKQ85842.1"/>
    <property type="molecule type" value="Genomic_DNA"/>
</dbReference>
<keyword evidence="1" id="KW-1133">Transmembrane helix</keyword>
<name>A0A0G0L496_9BACT</name>
<evidence type="ECO:0000313" key="2">
    <source>
        <dbReference type="EMBL" id="KKQ85842.1"/>
    </source>
</evidence>
<keyword evidence="1" id="KW-0472">Membrane</keyword>
<evidence type="ECO:0000256" key="1">
    <source>
        <dbReference type="SAM" id="Phobius"/>
    </source>
</evidence>
<dbReference type="Proteomes" id="UP000034081">
    <property type="component" value="Unassembled WGS sequence"/>
</dbReference>
<organism evidence="2 3">
    <name type="scientific">Candidatus Woesebacteria bacterium GW2011_GWB1_38_8</name>
    <dbReference type="NCBI Taxonomy" id="1618570"/>
    <lineage>
        <taxon>Bacteria</taxon>
        <taxon>Candidatus Woeseibacteriota</taxon>
    </lineage>
</organism>
<reference evidence="2 3" key="1">
    <citation type="journal article" date="2015" name="Nature">
        <title>rRNA introns, odd ribosomes, and small enigmatic genomes across a large radiation of phyla.</title>
        <authorList>
            <person name="Brown C.T."/>
            <person name="Hug L.A."/>
            <person name="Thomas B.C."/>
            <person name="Sharon I."/>
            <person name="Castelle C.J."/>
            <person name="Singh A."/>
            <person name="Wilkins M.J."/>
            <person name="Williams K.H."/>
            <person name="Banfield J.F."/>
        </authorList>
    </citation>
    <scope>NUCLEOTIDE SEQUENCE [LARGE SCALE GENOMIC DNA]</scope>
</reference>
<keyword evidence="1" id="KW-0812">Transmembrane</keyword>
<protein>
    <recommendedName>
        <fullName evidence="4">Mannosyl-glycoprotein endo-beta-N-acetylglucosamidase-like domain-containing protein</fullName>
    </recommendedName>
</protein>
<sequence length="208" mass="23192">MEINLLLDKASFAKKIILLITFFAITPLTLIVCLISLVAISSTESVTTITQAEILEYPKPGVQIFASLPSDLPSISAEVIAADARPEIIYNYLAANNSPLAQYSELIVSIADNYELDYRLITAIAQKESGLCRVIPEESYNCWGWGIHSQGTLKFSSFEEGIETVSQGLRKYYIDEGYETVEQIMKKYAHPSSTTWAEGVLNYMNQMQ</sequence>
<evidence type="ECO:0008006" key="4">
    <source>
        <dbReference type="Google" id="ProtNLM"/>
    </source>
</evidence>